<dbReference type="EMBL" id="JAAMPC010000015">
    <property type="protein sequence ID" value="KAG2255787.1"/>
    <property type="molecule type" value="Genomic_DNA"/>
</dbReference>
<evidence type="ECO:0000313" key="1">
    <source>
        <dbReference type="EMBL" id="KAG2255787.1"/>
    </source>
</evidence>
<proteinExistence type="predicted"/>
<protein>
    <submittedName>
        <fullName evidence="1">Uncharacterized protein</fullName>
    </submittedName>
</protein>
<gene>
    <name evidence="1" type="ORF">Bca52824_075081</name>
</gene>
<reference evidence="1 2" key="1">
    <citation type="submission" date="2020-02" db="EMBL/GenBank/DDBJ databases">
        <authorList>
            <person name="Ma Q."/>
            <person name="Huang Y."/>
            <person name="Song X."/>
            <person name="Pei D."/>
        </authorList>
    </citation>
    <scope>NUCLEOTIDE SEQUENCE [LARGE SCALE GENOMIC DNA]</scope>
    <source>
        <strain evidence="1">Sxm20200214</strain>
        <tissue evidence="1">Leaf</tissue>
    </source>
</reference>
<evidence type="ECO:0000313" key="2">
    <source>
        <dbReference type="Proteomes" id="UP000886595"/>
    </source>
</evidence>
<dbReference type="Proteomes" id="UP000886595">
    <property type="component" value="Unassembled WGS sequence"/>
</dbReference>
<comment type="caution">
    <text evidence="1">The sequence shown here is derived from an EMBL/GenBank/DDBJ whole genome shotgun (WGS) entry which is preliminary data.</text>
</comment>
<name>A0A8X7PRI4_BRACI</name>
<organism evidence="1 2">
    <name type="scientific">Brassica carinata</name>
    <name type="common">Ethiopian mustard</name>
    <name type="synonym">Abyssinian cabbage</name>
    <dbReference type="NCBI Taxonomy" id="52824"/>
    <lineage>
        <taxon>Eukaryota</taxon>
        <taxon>Viridiplantae</taxon>
        <taxon>Streptophyta</taxon>
        <taxon>Embryophyta</taxon>
        <taxon>Tracheophyta</taxon>
        <taxon>Spermatophyta</taxon>
        <taxon>Magnoliopsida</taxon>
        <taxon>eudicotyledons</taxon>
        <taxon>Gunneridae</taxon>
        <taxon>Pentapetalae</taxon>
        <taxon>rosids</taxon>
        <taxon>malvids</taxon>
        <taxon>Brassicales</taxon>
        <taxon>Brassicaceae</taxon>
        <taxon>Brassiceae</taxon>
        <taxon>Brassica</taxon>
    </lineage>
</organism>
<sequence>MKSVRELTVSFSLLSSLSLGTTLPKAIILVSTAAIKPNNTVRLPHSLLGKSLHFTKFCKLNVAVVVR</sequence>
<accession>A0A8X7PRI4</accession>
<keyword evidence="2" id="KW-1185">Reference proteome</keyword>
<dbReference type="AlphaFoldDB" id="A0A8X7PRI4"/>